<evidence type="ECO:0000259" key="2">
    <source>
        <dbReference type="Pfam" id="PF23544"/>
    </source>
</evidence>
<dbReference type="Proteomes" id="UP000224634">
    <property type="component" value="Unassembled WGS sequence"/>
</dbReference>
<organism evidence="3 4">
    <name type="scientific">Polytolypa hystricis (strain UAMH7299)</name>
    <dbReference type="NCBI Taxonomy" id="1447883"/>
    <lineage>
        <taxon>Eukaryota</taxon>
        <taxon>Fungi</taxon>
        <taxon>Dikarya</taxon>
        <taxon>Ascomycota</taxon>
        <taxon>Pezizomycotina</taxon>
        <taxon>Eurotiomycetes</taxon>
        <taxon>Eurotiomycetidae</taxon>
        <taxon>Onygenales</taxon>
        <taxon>Onygenales incertae sedis</taxon>
        <taxon>Polytolypa</taxon>
    </lineage>
</organism>
<dbReference type="PANTHER" id="PTHR47585:SF2">
    <property type="entry name" value="DUF1446 DOMAIN PROTEIN (AFU_ORTHOLOGUE AFUA_6G11420)"/>
    <property type="match status" value="1"/>
</dbReference>
<proteinExistence type="predicted"/>
<dbReference type="STRING" id="1447883.A0A2B7Y8A2"/>
<feature type="domain" description="Acyclic terpene utilisation N-terminal" evidence="1">
    <location>
        <begin position="9"/>
        <end position="468"/>
    </location>
</feature>
<feature type="domain" description="AtuA-like ferredoxin-fold" evidence="2">
    <location>
        <begin position="516"/>
        <end position="619"/>
    </location>
</feature>
<dbReference type="InterPro" id="IPR010839">
    <property type="entry name" value="AtuA_N"/>
</dbReference>
<sequence length="631" mass="68585">MPPIKKRPIRIAGASGSASDRRHAMAEFAANHPLDPVDVIISDYMSEYNMSTAAGRRAGSSDANSTSALPAFEPSFLEALEPALEDLARYGIKVAVNAGVADTKGLYEVVRGMVRKKGLDLKVAWISGDEVLPTIKSHLTSGTDFKSIYSSEPLSSWPFEPIYAQCYLGGLGIATAFERGADIVLCGRVSDASPVIGAAVWWHGWAREDLDQLANAFIAGHLIECSNYVCGGNFTGFKDLENSGGGGGGDGWTNIGYPIAEISAGGLVVITKPTYSTGGAVTVDTCTSQLLYEIQGPWYFNSDVTAVLSDISFTQLGPNRVALHGVKSAPPPPTTKVGITALGGYQAQVTYFLVGLDIAAKARMLESQLRRLLSPHNFTVLDFSLLGSAATNPRSQNSATVTFRVLAQAKKAADLAPAKFMRLVLDNIMQGYPGATPDLDVRQGFPKPVYEYFVILLPQSDVEHVAHLPWLDQSVRIPPPPQTRVYPARQPSADADVERVAPTQTDLDFGRTVRAPLGWIAHARSGDKGSDANCGFWVRRDDEYRWLRSLLSISKARELLGDEWDESQARGMSIERFEVHGLRGVHFLFRNLLDRGVGVTRSVDFLGKNVAEFLRAREVDVPVRFLDRGRL</sequence>
<dbReference type="InterPro" id="IPR056362">
    <property type="entry name" value="AtuA-like_ferredoxin_dom"/>
</dbReference>
<protein>
    <recommendedName>
        <fullName evidence="5">DUF1446 domain-containing protein</fullName>
    </recommendedName>
</protein>
<reference evidence="3 4" key="1">
    <citation type="submission" date="2017-10" db="EMBL/GenBank/DDBJ databases">
        <title>Comparative genomics in systemic dimorphic fungi from Ajellomycetaceae.</title>
        <authorList>
            <person name="Munoz J.F."/>
            <person name="Mcewen J.G."/>
            <person name="Clay O.K."/>
            <person name="Cuomo C.A."/>
        </authorList>
    </citation>
    <scope>NUCLEOTIDE SEQUENCE [LARGE SCALE GENOMIC DNA]</scope>
    <source>
        <strain evidence="3 4">UAMH7299</strain>
    </source>
</reference>
<dbReference type="PANTHER" id="PTHR47585">
    <property type="match status" value="1"/>
</dbReference>
<evidence type="ECO:0000313" key="4">
    <source>
        <dbReference type="Proteomes" id="UP000224634"/>
    </source>
</evidence>
<gene>
    <name evidence="3" type="ORF">AJ80_04800</name>
</gene>
<evidence type="ECO:0000313" key="3">
    <source>
        <dbReference type="EMBL" id="PGH17430.1"/>
    </source>
</evidence>
<keyword evidence="4" id="KW-1185">Reference proteome</keyword>
<accession>A0A2B7Y8A2</accession>
<name>A0A2B7Y8A2_POLH7</name>
<dbReference type="Pfam" id="PF07287">
    <property type="entry name" value="AtuA"/>
    <property type="match status" value="1"/>
</dbReference>
<evidence type="ECO:0008006" key="5">
    <source>
        <dbReference type="Google" id="ProtNLM"/>
    </source>
</evidence>
<dbReference type="OrthoDB" id="10265871at2759"/>
<comment type="caution">
    <text evidence="3">The sequence shown here is derived from an EMBL/GenBank/DDBJ whole genome shotgun (WGS) entry which is preliminary data.</text>
</comment>
<dbReference type="EMBL" id="PDNA01000064">
    <property type="protein sequence ID" value="PGH17430.1"/>
    <property type="molecule type" value="Genomic_DNA"/>
</dbReference>
<dbReference type="AlphaFoldDB" id="A0A2B7Y8A2"/>
<evidence type="ECO:0000259" key="1">
    <source>
        <dbReference type="Pfam" id="PF07287"/>
    </source>
</evidence>
<dbReference type="Pfam" id="PF23544">
    <property type="entry name" value="AtuA_ferredoxin"/>
    <property type="match status" value="1"/>
</dbReference>